<keyword evidence="11 14" id="KW-0066">ATP synthesis</keyword>
<evidence type="ECO:0000256" key="10">
    <source>
        <dbReference type="ARBA" id="ARBA00023136"/>
    </source>
</evidence>
<keyword evidence="10 14" id="KW-0472">Membrane</keyword>
<dbReference type="AlphaFoldDB" id="A0A3M2LCL3"/>
<dbReference type="RefSeq" id="WP_122186261.1">
    <property type="nucleotide sequence ID" value="NZ_RFFH01000001.1"/>
</dbReference>
<sequence>MKDSSGLLAAGVYHISIEWPVFISQLFGFAVILFVIMRYVAPVVRKAMAKTQDAVAAQLADSTEAAARLASARKAYESAIAEAQKELEELRADAQADAEFIIAQMRDAAAEEVERVRRHGREQINQYRRQLVRDLTTEMTLSMLERTEEKVRVLLAAPQSQAESVDRFIHELESLAESAPGSRRNQSRWN</sequence>
<evidence type="ECO:0000256" key="5">
    <source>
        <dbReference type="ARBA" id="ARBA00022547"/>
    </source>
</evidence>
<accession>A0A3M2LCL3</accession>
<keyword evidence="5 14" id="KW-0138">CF(0)</keyword>
<keyword evidence="8 14" id="KW-1133">Transmembrane helix</keyword>
<evidence type="ECO:0000256" key="3">
    <source>
        <dbReference type="ARBA" id="ARBA00022448"/>
    </source>
</evidence>
<keyword evidence="6 14" id="KW-0812">Transmembrane</keyword>
<dbReference type="EMBL" id="RFFH01000001">
    <property type="protein sequence ID" value="RMI35287.1"/>
    <property type="molecule type" value="Genomic_DNA"/>
</dbReference>
<evidence type="ECO:0000256" key="4">
    <source>
        <dbReference type="ARBA" id="ARBA00022475"/>
    </source>
</evidence>
<evidence type="ECO:0000256" key="16">
    <source>
        <dbReference type="SAM" id="Coils"/>
    </source>
</evidence>
<organism evidence="17 18">
    <name type="scientific">Nocardia stercoris</name>
    <dbReference type="NCBI Taxonomy" id="2483361"/>
    <lineage>
        <taxon>Bacteria</taxon>
        <taxon>Bacillati</taxon>
        <taxon>Actinomycetota</taxon>
        <taxon>Actinomycetes</taxon>
        <taxon>Mycobacteriales</taxon>
        <taxon>Nocardiaceae</taxon>
        <taxon>Nocardia</taxon>
    </lineage>
</organism>
<keyword evidence="18" id="KW-1185">Reference proteome</keyword>
<name>A0A3M2LCL3_9NOCA</name>
<keyword evidence="3 14" id="KW-0813">Transport</keyword>
<comment type="function">
    <text evidence="12 14">F(1)F(0) ATP synthase produces ATP from ADP in the presence of a proton or sodium gradient. F-type ATPases consist of two structural domains, F(1) containing the extramembraneous catalytic core and F(0) containing the membrane proton channel, linked together by a central stalk and a peripheral stalk. During catalysis, ATP synthesis in the catalytic domain of F(1) is coupled via a rotary mechanism of the central stalk subunits to proton translocation.</text>
</comment>
<evidence type="ECO:0000256" key="15">
    <source>
        <dbReference type="RuleBase" id="RU003848"/>
    </source>
</evidence>
<comment type="caution">
    <text evidence="17">The sequence shown here is derived from an EMBL/GenBank/DDBJ whole genome shotgun (WGS) entry which is preliminary data.</text>
</comment>
<dbReference type="Pfam" id="PF00430">
    <property type="entry name" value="ATP-synt_B"/>
    <property type="match status" value="1"/>
</dbReference>
<comment type="subcellular location">
    <subcellularLocation>
        <location evidence="1 14">Cell membrane</location>
        <topology evidence="1 14">Single-pass membrane protein</topology>
    </subcellularLocation>
</comment>
<keyword evidence="7 14" id="KW-0375">Hydrogen ion transport</keyword>
<dbReference type="InterPro" id="IPR028987">
    <property type="entry name" value="ATP_synth_B-like_membr_sf"/>
</dbReference>
<evidence type="ECO:0000256" key="7">
    <source>
        <dbReference type="ARBA" id="ARBA00022781"/>
    </source>
</evidence>
<evidence type="ECO:0000256" key="6">
    <source>
        <dbReference type="ARBA" id="ARBA00022692"/>
    </source>
</evidence>
<dbReference type="Proteomes" id="UP000279275">
    <property type="component" value="Unassembled WGS sequence"/>
</dbReference>
<feature type="transmembrane region" description="Helical" evidence="14">
    <location>
        <begin position="20"/>
        <end position="41"/>
    </location>
</feature>
<evidence type="ECO:0000256" key="1">
    <source>
        <dbReference type="ARBA" id="ARBA00004162"/>
    </source>
</evidence>
<dbReference type="CDD" id="cd06503">
    <property type="entry name" value="ATP-synt_Fo_b"/>
    <property type="match status" value="1"/>
</dbReference>
<keyword evidence="16" id="KW-0175">Coiled coil</keyword>
<evidence type="ECO:0000313" key="18">
    <source>
        <dbReference type="Proteomes" id="UP000279275"/>
    </source>
</evidence>
<evidence type="ECO:0000256" key="11">
    <source>
        <dbReference type="ARBA" id="ARBA00023310"/>
    </source>
</evidence>
<evidence type="ECO:0000256" key="8">
    <source>
        <dbReference type="ARBA" id="ARBA00022989"/>
    </source>
</evidence>
<evidence type="ECO:0000256" key="13">
    <source>
        <dbReference type="ARBA" id="ARBA00025830"/>
    </source>
</evidence>
<comment type="similarity">
    <text evidence="2 14 15">Belongs to the ATPase B chain family.</text>
</comment>
<dbReference type="GO" id="GO:0045259">
    <property type="term" value="C:proton-transporting ATP synthase complex"/>
    <property type="evidence" value="ECO:0007669"/>
    <property type="project" value="UniProtKB-KW"/>
</dbReference>
<dbReference type="HAMAP" id="MF_01398">
    <property type="entry name" value="ATP_synth_b_bprime"/>
    <property type="match status" value="1"/>
</dbReference>
<comment type="function">
    <text evidence="14">Component of the F(0) channel, it forms part of the peripheral stalk, linking F(1) to F(0).</text>
</comment>
<dbReference type="GO" id="GO:0005886">
    <property type="term" value="C:plasma membrane"/>
    <property type="evidence" value="ECO:0007669"/>
    <property type="project" value="UniProtKB-SubCell"/>
</dbReference>
<reference evidence="17 18" key="1">
    <citation type="submission" date="2018-10" db="EMBL/GenBank/DDBJ databases">
        <title>Isolation from cow dung.</title>
        <authorList>
            <person name="Ling L."/>
        </authorList>
    </citation>
    <scope>NUCLEOTIDE SEQUENCE [LARGE SCALE GENOMIC DNA]</scope>
    <source>
        <strain evidence="17 18">NEAU-LL90</strain>
    </source>
</reference>
<keyword evidence="9 14" id="KW-0406">Ion transport</keyword>
<dbReference type="PANTHER" id="PTHR33445:SF1">
    <property type="entry name" value="ATP SYNTHASE SUBUNIT B"/>
    <property type="match status" value="1"/>
</dbReference>
<dbReference type="PANTHER" id="PTHR33445">
    <property type="entry name" value="ATP SYNTHASE SUBUNIT B', CHLOROPLASTIC"/>
    <property type="match status" value="1"/>
</dbReference>
<proteinExistence type="inferred from homology"/>
<evidence type="ECO:0000256" key="14">
    <source>
        <dbReference type="HAMAP-Rule" id="MF_01398"/>
    </source>
</evidence>
<evidence type="ECO:0000256" key="12">
    <source>
        <dbReference type="ARBA" id="ARBA00025198"/>
    </source>
</evidence>
<keyword evidence="4 14" id="KW-1003">Cell membrane</keyword>
<dbReference type="SUPFAM" id="SSF81573">
    <property type="entry name" value="F1F0 ATP synthase subunit B, membrane domain"/>
    <property type="match status" value="1"/>
</dbReference>
<dbReference type="InterPro" id="IPR002146">
    <property type="entry name" value="ATP_synth_b/b'su_bac/chlpt"/>
</dbReference>
<dbReference type="InterPro" id="IPR050059">
    <property type="entry name" value="ATP_synthase_B_chain"/>
</dbReference>
<dbReference type="OrthoDB" id="5242917at2"/>
<dbReference type="GO" id="GO:0046961">
    <property type="term" value="F:proton-transporting ATPase activity, rotational mechanism"/>
    <property type="evidence" value="ECO:0007669"/>
    <property type="project" value="TreeGrafter"/>
</dbReference>
<evidence type="ECO:0000256" key="2">
    <source>
        <dbReference type="ARBA" id="ARBA00005513"/>
    </source>
</evidence>
<evidence type="ECO:0000256" key="9">
    <source>
        <dbReference type="ARBA" id="ARBA00023065"/>
    </source>
</evidence>
<protein>
    <recommendedName>
        <fullName evidence="14">ATP synthase subunit b</fullName>
    </recommendedName>
    <alternativeName>
        <fullName evidence="14">ATP synthase F(0) sector subunit b</fullName>
    </alternativeName>
    <alternativeName>
        <fullName evidence="14">ATPase subunit I</fullName>
    </alternativeName>
    <alternativeName>
        <fullName evidence="14">F-type ATPase subunit b</fullName>
        <shortName evidence="14">F-ATPase subunit b</shortName>
    </alternativeName>
</protein>
<feature type="coiled-coil region" evidence="16">
    <location>
        <begin position="66"/>
        <end position="130"/>
    </location>
</feature>
<dbReference type="GO" id="GO:0046933">
    <property type="term" value="F:proton-transporting ATP synthase activity, rotational mechanism"/>
    <property type="evidence" value="ECO:0007669"/>
    <property type="project" value="UniProtKB-UniRule"/>
</dbReference>
<evidence type="ECO:0000313" key="17">
    <source>
        <dbReference type="EMBL" id="RMI35287.1"/>
    </source>
</evidence>
<comment type="subunit">
    <text evidence="13 14">F-type ATPases have 2 components, F(1) - the catalytic core - and F(0) - the membrane proton channel. F(1) has five subunits: alpha(3), beta(3), gamma(1), delta(1), epsilon(1). F(0) has three main subunits: a(1), b(2) and c(10-14). The alpha and beta chains form an alternating ring which encloses part of the gamma chain. F(1) is attached to F(0) by a central stalk formed by the gamma and epsilon chains, while a peripheral stalk is formed by the delta and b chains.</text>
</comment>
<gene>
    <name evidence="14" type="primary">atpF</name>
    <name evidence="17" type="ORF">EBN03_03095</name>
</gene>